<accession>A0A1I0QU54</accession>
<dbReference type="Pfam" id="PF00583">
    <property type="entry name" value="Acetyltransf_1"/>
    <property type="match status" value="1"/>
</dbReference>
<dbReference type="InterPro" id="IPR016181">
    <property type="entry name" value="Acyl_CoA_acyltransferase"/>
</dbReference>
<dbReference type="SUPFAM" id="SSF55729">
    <property type="entry name" value="Acyl-CoA N-acyltransferases (Nat)"/>
    <property type="match status" value="1"/>
</dbReference>
<name>A0A1I0QU54_9FIRM</name>
<dbReference type="GO" id="GO:0016747">
    <property type="term" value="F:acyltransferase activity, transferring groups other than amino-acyl groups"/>
    <property type="evidence" value="ECO:0007669"/>
    <property type="project" value="InterPro"/>
</dbReference>
<dbReference type="InterPro" id="IPR050680">
    <property type="entry name" value="YpeA/RimI_acetyltransf"/>
</dbReference>
<dbReference type="PANTHER" id="PTHR43420">
    <property type="entry name" value="ACETYLTRANSFERASE"/>
    <property type="match status" value="1"/>
</dbReference>
<dbReference type="STRING" id="99656.SAMN05421659_109103"/>
<dbReference type="Proteomes" id="UP000199701">
    <property type="component" value="Unassembled WGS sequence"/>
</dbReference>
<dbReference type="RefSeq" id="WP_092454450.1">
    <property type="nucleotide sequence ID" value="NZ_FOJI01000009.1"/>
</dbReference>
<evidence type="ECO:0000256" key="2">
    <source>
        <dbReference type="ARBA" id="ARBA00023315"/>
    </source>
</evidence>
<dbReference type="EMBL" id="FOJI01000009">
    <property type="protein sequence ID" value="SEW30948.1"/>
    <property type="molecule type" value="Genomic_DNA"/>
</dbReference>
<proteinExistence type="predicted"/>
<dbReference type="PROSITE" id="PS51186">
    <property type="entry name" value="GNAT"/>
    <property type="match status" value="1"/>
</dbReference>
<evidence type="ECO:0000256" key="1">
    <source>
        <dbReference type="ARBA" id="ARBA00022679"/>
    </source>
</evidence>
<dbReference type="CDD" id="cd04301">
    <property type="entry name" value="NAT_SF"/>
    <property type="match status" value="1"/>
</dbReference>
<reference evidence="4 5" key="1">
    <citation type="submission" date="2016-10" db="EMBL/GenBank/DDBJ databases">
        <authorList>
            <person name="de Groot N.N."/>
        </authorList>
    </citation>
    <scope>NUCLEOTIDE SEQUENCE [LARGE SCALE GENOMIC DNA]</scope>
    <source>
        <strain evidence="4 5">DSM 9179</strain>
    </source>
</reference>
<evidence type="ECO:0000313" key="5">
    <source>
        <dbReference type="Proteomes" id="UP000199701"/>
    </source>
</evidence>
<gene>
    <name evidence="4" type="ORF">SAMN05421659_109103</name>
</gene>
<sequence>MIEIIAYEMKYVGNTIDSSLKLNHYDDSMYDVYVQIYNECFYEMRKTLEVQPYNFYSSPEQLTVKKDKIHCWIENNELIGSVACNGNEIDDLIVNKKYRGRGYGEQLLHFAISHIQDTSEAPIKLHVAKWNEKAIKLYEKNGFKCVNVEKIRRDI</sequence>
<keyword evidence="2" id="KW-0012">Acyltransferase</keyword>
<dbReference type="OrthoDB" id="95438at2"/>
<keyword evidence="5" id="KW-1185">Reference proteome</keyword>
<dbReference type="Gene3D" id="3.40.630.30">
    <property type="match status" value="1"/>
</dbReference>
<feature type="domain" description="N-acetyltransferase" evidence="3">
    <location>
        <begin position="20"/>
        <end position="155"/>
    </location>
</feature>
<dbReference type="AlphaFoldDB" id="A0A1I0QU54"/>
<evidence type="ECO:0000313" key="4">
    <source>
        <dbReference type="EMBL" id="SEW30948.1"/>
    </source>
</evidence>
<organism evidence="4 5">
    <name type="scientific">[Clostridium] fimetarium</name>
    <dbReference type="NCBI Taxonomy" id="99656"/>
    <lineage>
        <taxon>Bacteria</taxon>
        <taxon>Bacillati</taxon>
        <taxon>Bacillota</taxon>
        <taxon>Clostridia</taxon>
        <taxon>Lachnospirales</taxon>
        <taxon>Lachnospiraceae</taxon>
    </lineage>
</organism>
<protein>
    <submittedName>
        <fullName evidence="4">Acetyltransferase (GNAT) family protein</fullName>
    </submittedName>
</protein>
<dbReference type="InterPro" id="IPR000182">
    <property type="entry name" value="GNAT_dom"/>
</dbReference>
<evidence type="ECO:0000259" key="3">
    <source>
        <dbReference type="PROSITE" id="PS51186"/>
    </source>
</evidence>
<keyword evidence="1 4" id="KW-0808">Transferase</keyword>